<dbReference type="InterPro" id="IPR050456">
    <property type="entry name" value="DeoC/FbaB_aldolase"/>
</dbReference>
<organism evidence="1 2">
    <name type="scientific">Phascolarctobacterium succinatutens</name>
    <dbReference type="NCBI Taxonomy" id="626940"/>
    <lineage>
        <taxon>Bacteria</taxon>
        <taxon>Bacillati</taxon>
        <taxon>Bacillota</taxon>
        <taxon>Negativicutes</taxon>
        <taxon>Acidaminococcales</taxon>
        <taxon>Acidaminococcaceae</taxon>
        <taxon>Phascolarctobacterium</taxon>
    </lineage>
</organism>
<dbReference type="PANTHER" id="PTHR47916">
    <property type="entry name" value="FRUCTOSE-BISPHOSPHATE ALDOLASE CLASS 1"/>
    <property type="match status" value="1"/>
</dbReference>
<dbReference type="RefSeq" id="WP_303680127.1">
    <property type="nucleotide sequence ID" value="NZ_CAUEQP010000100.1"/>
</dbReference>
<dbReference type="AlphaFoldDB" id="A0A1Q6R3S1"/>
<dbReference type="PANTHER" id="PTHR47916:SF1">
    <property type="entry name" value="3-HYDROXY-5-PHOSPHONOOXYPENTANE-2,4-DIONE THIOLASE"/>
    <property type="match status" value="1"/>
</dbReference>
<dbReference type="EMBL" id="MNTG01000035">
    <property type="protein sequence ID" value="OLA36997.1"/>
    <property type="molecule type" value="Genomic_DNA"/>
</dbReference>
<dbReference type="PIRSF" id="PIRSF038992">
    <property type="entry name" value="Aldolase_Ia"/>
    <property type="match status" value="1"/>
</dbReference>
<dbReference type="STRING" id="626940.BHW43_07885"/>
<dbReference type="InterPro" id="IPR041720">
    <property type="entry name" value="FbaB-like"/>
</dbReference>
<dbReference type="InterPro" id="IPR002915">
    <property type="entry name" value="DeoC/FbaB/LacD_aldolase"/>
</dbReference>
<sequence>MADKEGNVLAKDYGIGIAPPERPFPVKGHAYAGWGMQSRLGQIFADDGRTIMLAFDHGYIMGSTAGLERLDLTIPPLMQYADCLMATRGALRTCIPANHHKAVALRCTADTSVLKDDMSFGNVGVEIEDAIRMNASCMAVQCFVGSAGELDSLRNLSYYVNMGERFAIPVLGVVAVGKEMERTTRYFSLATRLLAETGAHIIKTYYCDNFEQVTAACPVPIVIAGGKKIPERDALEMAYRAVNEGAAGVDMGRNVLQAAAPKAMLRAIRMVVHENATSEAAYHAYELWQKDVD</sequence>
<dbReference type="SUPFAM" id="SSF51569">
    <property type="entry name" value="Aldolase"/>
    <property type="match status" value="1"/>
</dbReference>
<dbReference type="InterPro" id="IPR013785">
    <property type="entry name" value="Aldolase_TIM"/>
</dbReference>
<accession>A0A1Q6R3S1</accession>
<protein>
    <submittedName>
        <fullName evidence="1">Autoinducer 2 aldolase</fullName>
    </submittedName>
</protein>
<proteinExistence type="predicted"/>
<evidence type="ECO:0000313" key="2">
    <source>
        <dbReference type="Proteomes" id="UP000186777"/>
    </source>
</evidence>
<dbReference type="GO" id="GO:0004332">
    <property type="term" value="F:fructose-bisphosphate aldolase activity"/>
    <property type="evidence" value="ECO:0007669"/>
    <property type="project" value="InterPro"/>
</dbReference>
<evidence type="ECO:0000313" key="1">
    <source>
        <dbReference type="EMBL" id="OLA36997.1"/>
    </source>
</evidence>
<dbReference type="Proteomes" id="UP000186777">
    <property type="component" value="Unassembled WGS sequence"/>
</dbReference>
<dbReference type="NCBIfam" id="NF006081">
    <property type="entry name" value="PRK08227.1"/>
    <property type="match status" value="1"/>
</dbReference>
<comment type="caution">
    <text evidence="1">The sequence shown here is derived from an EMBL/GenBank/DDBJ whole genome shotgun (WGS) entry which is preliminary data.</text>
</comment>
<dbReference type="Pfam" id="PF01791">
    <property type="entry name" value="DeoC"/>
    <property type="match status" value="1"/>
</dbReference>
<dbReference type="Gene3D" id="3.20.20.70">
    <property type="entry name" value="Aldolase class I"/>
    <property type="match status" value="1"/>
</dbReference>
<name>A0A1Q6R3S1_9FIRM</name>
<dbReference type="SMART" id="SM01133">
    <property type="entry name" value="DeoC"/>
    <property type="match status" value="1"/>
</dbReference>
<reference evidence="1 2" key="1">
    <citation type="journal article" date="2016" name="Nat. Biotechnol.">
        <title>Measurement of bacterial replication rates in microbial communities.</title>
        <authorList>
            <person name="Brown C.T."/>
            <person name="Olm M.R."/>
            <person name="Thomas B.C."/>
            <person name="Banfield J.F."/>
        </authorList>
    </citation>
    <scope>NUCLEOTIDE SEQUENCE [LARGE SCALE GENOMIC DNA]</scope>
    <source>
        <strain evidence="1">46_33</strain>
    </source>
</reference>
<gene>
    <name evidence="1" type="ORF">BHW43_07885</name>
</gene>